<evidence type="ECO:0008006" key="3">
    <source>
        <dbReference type="Google" id="ProtNLM"/>
    </source>
</evidence>
<accession>A0ABS4ATI6</accession>
<gene>
    <name evidence="1" type="ORF">J5Y09_12210</name>
</gene>
<protein>
    <recommendedName>
        <fullName evidence="3">Papain-like cysteine peptidase</fullName>
    </recommendedName>
</protein>
<name>A0ABS4ATI6_9PROT</name>
<dbReference type="Proteomes" id="UP000680815">
    <property type="component" value="Unassembled WGS sequence"/>
</dbReference>
<evidence type="ECO:0000313" key="2">
    <source>
        <dbReference type="Proteomes" id="UP000680815"/>
    </source>
</evidence>
<evidence type="ECO:0000313" key="1">
    <source>
        <dbReference type="EMBL" id="MBP0464674.1"/>
    </source>
</evidence>
<organism evidence="1 2">
    <name type="scientific">Roseomonas nitratireducens</name>
    <dbReference type="NCBI Taxonomy" id="2820810"/>
    <lineage>
        <taxon>Bacteria</taxon>
        <taxon>Pseudomonadati</taxon>
        <taxon>Pseudomonadota</taxon>
        <taxon>Alphaproteobacteria</taxon>
        <taxon>Acetobacterales</taxon>
        <taxon>Roseomonadaceae</taxon>
        <taxon>Roseomonas</taxon>
    </lineage>
</organism>
<keyword evidence="2" id="KW-1185">Reference proteome</keyword>
<sequence>MPRLPLAEFNREQATHVVSLGAYCAAAHNIRRYYGIETAYCFDWWVTPLTALPKLFDTPDADALYRRGDLMPVVNDAGIPVVINRHVGIEYFHEFKVIGTEDGPRVTEAFEGEVAQARERTAALLARLLALNAPGRRIAFLRTAFPRDFQEDAAALTARLAASLDRCFDRASYTVVMGTTRAVAWTLPPGFTSLRLVATQAADWRGHPPDWDAFLASTGIAIAPPG</sequence>
<dbReference type="EMBL" id="JAGIYZ010000010">
    <property type="protein sequence ID" value="MBP0464674.1"/>
    <property type="molecule type" value="Genomic_DNA"/>
</dbReference>
<comment type="caution">
    <text evidence="1">The sequence shown here is derived from an EMBL/GenBank/DDBJ whole genome shotgun (WGS) entry which is preliminary data.</text>
</comment>
<dbReference type="RefSeq" id="WP_209352065.1">
    <property type="nucleotide sequence ID" value="NZ_JAGIYZ010000010.1"/>
</dbReference>
<reference evidence="1 2" key="1">
    <citation type="submission" date="2021-03" db="EMBL/GenBank/DDBJ databases">
        <authorList>
            <person name="So Y."/>
        </authorList>
    </citation>
    <scope>NUCLEOTIDE SEQUENCE [LARGE SCALE GENOMIC DNA]</scope>
    <source>
        <strain evidence="1 2">PWR1</strain>
    </source>
</reference>
<proteinExistence type="predicted"/>